<keyword evidence="4 6" id="KW-0472">Membrane</keyword>
<keyword evidence="7" id="KW-0732">Signal</keyword>
<dbReference type="GO" id="GO:0016020">
    <property type="term" value="C:membrane"/>
    <property type="evidence" value="ECO:0007669"/>
    <property type="project" value="UniProtKB-SubCell"/>
</dbReference>
<feature type="transmembrane region" description="Helical" evidence="6">
    <location>
        <begin position="158"/>
        <end position="185"/>
    </location>
</feature>
<evidence type="ECO:0000313" key="9">
    <source>
        <dbReference type="EMBL" id="OSX78355.1"/>
    </source>
</evidence>
<name>A0A1X6PCB3_PORUM</name>
<dbReference type="PANTHER" id="PTHR13439:SF0">
    <property type="entry name" value="TOPOISOMERASE I DAMAGE AFFECTED PROTEIN 4"/>
    <property type="match status" value="1"/>
</dbReference>
<feature type="compositionally biased region" description="Basic and acidic residues" evidence="5">
    <location>
        <begin position="289"/>
        <end position="306"/>
    </location>
</feature>
<feature type="chain" id="PRO_5012507680" description="TLC domain-containing protein" evidence="7">
    <location>
        <begin position="31"/>
        <end position="350"/>
    </location>
</feature>
<dbReference type="PANTHER" id="PTHR13439">
    <property type="entry name" value="CT120 PROTEIN"/>
    <property type="match status" value="1"/>
</dbReference>
<proteinExistence type="predicted"/>
<evidence type="ECO:0000259" key="8">
    <source>
        <dbReference type="Pfam" id="PF03798"/>
    </source>
</evidence>
<keyword evidence="2 6" id="KW-0812">Transmembrane</keyword>
<feature type="region of interest" description="Disordered" evidence="5">
    <location>
        <begin position="284"/>
        <end position="320"/>
    </location>
</feature>
<feature type="transmembrane region" description="Helical" evidence="6">
    <location>
        <begin position="206"/>
        <end position="231"/>
    </location>
</feature>
<reference evidence="9 10" key="1">
    <citation type="submission" date="2017-03" db="EMBL/GenBank/DDBJ databases">
        <title>WGS assembly of Porphyra umbilicalis.</title>
        <authorList>
            <person name="Brawley S.H."/>
            <person name="Blouin N.A."/>
            <person name="Ficko-Blean E."/>
            <person name="Wheeler G.L."/>
            <person name="Lohr M."/>
            <person name="Goodson H.V."/>
            <person name="Jenkins J.W."/>
            <person name="Blaby-Haas C.E."/>
            <person name="Helliwell K.E."/>
            <person name="Chan C."/>
            <person name="Marriage T."/>
            <person name="Bhattacharya D."/>
            <person name="Klein A.S."/>
            <person name="Badis Y."/>
            <person name="Brodie J."/>
            <person name="Cao Y."/>
            <person name="Collen J."/>
            <person name="Dittami S.M."/>
            <person name="Gachon C.M."/>
            <person name="Green B.R."/>
            <person name="Karpowicz S."/>
            <person name="Kim J.W."/>
            <person name="Kudahl U."/>
            <person name="Lin S."/>
            <person name="Michel G."/>
            <person name="Mittag M."/>
            <person name="Olson B.J."/>
            <person name="Pangilinan J."/>
            <person name="Peng Y."/>
            <person name="Qiu H."/>
            <person name="Shu S."/>
            <person name="Singer J.T."/>
            <person name="Smith A.G."/>
            <person name="Sprecher B.N."/>
            <person name="Wagner V."/>
            <person name="Wang W."/>
            <person name="Wang Z.-Y."/>
            <person name="Yan J."/>
            <person name="Yarish C."/>
            <person name="Zoeuner-Riek S."/>
            <person name="Zhuang Y."/>
            <person name="Zou Y."/>
            <person name="Lindquist E.A."/>
            <person name="Grimwood J."/>
            <person name="Barry K."/>
            <person name="Rokhsar D.S."/>
            <person name="Schmutz J."/>
            <person name="Stiller J.W."/>
            <person name="Grossman A.R."/>
            <person name="Prochnik S.E."/>
        </authorList>
    </citation>
    <scope>NUCLEOTIDE SEQUENCE [LARGE SCALE GENOMIC DNA]</scope>
    <source>
        <strain evidence="9">4086291</strain>
    </source>
</reference>
<protein>
    <recommendedName>
        <fullName evidence="8">TLC domain-containing protein</fullName>
    </recommendedName>
</protein>
<evidence type="ECO:0000256" key="6">
    <source>
        <dbReference type="SAM" id="Phobius"/>
    </source>
</evidence>
<accession>A0A1X6PCB3</accession>
<dbReference type="Pfam" id="PF03798">
    <property type="entry name" value="TRAM_LAG1_CLN8"/>
    <property type="match status" value="1"/>
</dbReference>
<evidence type="ECO:0000256" key="3">
    <source>
        <dbReference type="ARBA" id="ARBA00022989"/>
    </source>
</evidence>
<dbReference type="AlphaFoldDB" id="A0A1X6PCB3"/>
<evidence type="ECO:0000256" key="4">
    <source>
        <dbReference type="ARBA" id="ARBA00023136"/>
    </source>
</evidence>
<keyword evidence="3 6" id="KW-1133">Transmembrane helix</keyword>
<evidence type="ECO:0000313" key="10">
    <source>
        <dbReference type="Proteomes" id="UP000218209"/>
    </source>
</evidence>
<dbReference type="GO" id="GO:0005783">
    <property type="term" value="C:endoplasmic reticulum"/>
    <property type="evidence" value="ECO:0007669"/>
    <property type="project" value="TreeGrafter"/>
</dbReference>
<dbReference type="Proteomes" id="UP000218209">
    <property type="component" value="Unassembled WGS sequence"/>
</dbReference>
<dbReference type="GO" id="GO:0055088">
    <property type="term" value="P:lipid homeostasis"/>
    <property type="evidence" value="ECO:0007669"/>
    <property type="project" value="TreeGrafter"/>
</dbReference>
<sequence length="350" mass="36707">MSDLQLFLIFLVLWQAGHMLSAAILRRVLATPTARRLVPSPECRATLAADGPSYVISSVHALVVTARGIGHIRALALAPPLLQLHLPSTKTLPAVLAASGVAGPVGAPPSPIVATWLTAARSAVTTNCMLGAYLAFDLVHVLAAYPRLGKADTVAHHVAFLFCSAAAGALHLFPFMFGWLVIGEASTPMLNVRWALIKAGRGDGQGVVWASTVFAIIFFTTRFVIYGAGLLGLLRTVHQVVPWLGGWSRGGVFVVAIVAFVVAGWGLNMVWLRQIWQLARRGGRRKGSKDKGASDKAGADATEERIGGQAEGGAKRRPVVAKGGRSAVAAAVAAIDAQETAVAGRQGKRA</sequence>
<organism evidence="9 10">
    <name type="scientific">Porphyra umbilicalis</name>
    <name type="common">Purple laver</name>
    <name type="synonym">Red alga</name>
    <dbReference type="NCBI Taxonomy" id="2786"/>
    <lineage>
        <taxon>Eukaryota</taxon>
        <taxon>Rhodophyta</taxon>
        <taxon>Bangiophyceae</taxon>
        <taxon>Bangiales</taxon>
        <taxon>Bangiaceae</taxon>
        <taxon>Porphyra</taxon>
    </lineage>
</organism>
<feature type="signal peptide" evidence="7">
    <location>
        <begin position="1"/>
        <end position="30"/>
    </location>
</feature>
<evidence type="ECO:0000256" key="2">
    <source>
        <dbReference type="ARBA" id="ARBA00022692"/>
    </source>
</evidence>
<dbReference type="InterPro" id="IPR050846">
    <property type="entry name" value="TLCD"/>
</dbReference>
<feature type="domain" description="TLC" evidence="8">
    <location>
        <begin position="131"/>
        <end position="277"/>
    </location>
</feature>
<evidence type="ECO:0000256" key="1">
    <source>
        <dbReference type="ARBA" id="ARBA00004141"/>
    </source>
</evidence>
<feature type="transmembrane region" description="Helical" evidence="6">
    <location>
        <begin position="251"/>
        <end position="272"/>
    </location>
</feature>
<dbReference type="InterPro" id="IPR006634">
    <property type="entry name" value="TLC-dom"/>
</dbReference>
<evidence type="ECO:0000256" key="7">
    <source>
        <dbReference type="SAM" id="SignalP"/>
    </source>
</evidence>
<keyword evidence="10" id="KW-1185">Reference proteome</keyword>
<comment type="subcellular location">
    <subcellularLocation>
        <location evidence="1">Membrane</location>
        <topology evidence="1">Multi-pass membrane protein</topology>
    </subcellularLocation>
</comment>
<gene>
    <name evidence="9" type="ORF">BU14_0111s0024</name>
</gene>
<dbReference type="OrthoDB" id="5440at2759"/>
<evidence type="ECO:0000256" key="5">
    <source>
        <dbReference type="SAM" id="MobiDB-lite"/>
    </source>
</evidence>
<dbReference type="EMBL" id="KV918814">
    <property type="protein sequence ID" value="OSX78355.1"/>
    <property type="molecule type" value="Genomic_DNA"/>
</dbReference>